<comment type="caution">
    <text evidence="4">The sequence shown here is derived from an EMBL/GenBank/DDBJ whole genome shotgun (WGS) entry which is preliminary data.</text>
</comment>
<feature type="domain" description="WSC" evidence="3">
    <location>
        <begin position="7"/>
        <end position="115"/>
    </location>
</feature>
<feature type="compositionally biased region" description="Low complexity" evidence="1">
    <location>
        <begin position="450"/>
        <end position="467"/>
    </location>
</feature>
<feature type="compositionally biased region" description="Low complexity" evidence="1">
    <location>
        <begin position="131"/>
        <end position="144"/>
    </location>
</feature>
<evidence type="ECO:0000313" key="4">
    <source>
        <dbReference type="EMBL" id="ROV94948.1"/>
    </source>
</evidence>
<dbReference type="InterPro" id="IPR002889">
    <property type="entry name" value="WSC_carb-bd"/>
</dbReference>
<feature type="region of interest" description="Disordered" evidence="1">
    <location>
        <begin position="191"/>
        <end position="218"/>
    </location>
</feature>
<dbReference type="EMBL" id="LJZO01000026">
    <property type="protein sequence ID" value="ROV94948.1"/>
    <property type="molecule type" value="Genomic_DNA"/>
</dbReference>
<proteinExistence type="predicted"/>
<gene>
    <name evidence="4" type="ORF">VSDG_07041</name>
</gene>
<organism evidence="4 5">
    <name type="scientific">Cytospora chrysosperma</name>
    <name type="common">Cytospora canker fungus</name>
    <name type="synonym">Sphaeria chrysosperma</name>
    <dbReference type="NCBI Taxonomy" id="252740"/>
    <lineage>
        <taxon>Eukaryota</taxon>
        <taxon>Fungi</taxon>
        <taxon>Dikarya</taxon>
        <taxon>Ascomycota</taxon>
        <taxon>Pezizomycotina</taxon>
        <taxon>Sordariomycetes</taxon>
        <taxon>Sordariomycetidae</taxon>
        <taxon>Diaporthales</taxon>
        <taxon>Cytosporaceae</taxon>
        <taxon>Cytospora</taxon>
    </lineage>
</organism>
<dbReference type="OrthoDB" id="2019572at2759"/>
<protein>
    <recommendedName>
        <fullName evidence="3">WSC domain-containing protein</fullName>
    </recommendedName>
</protein>
<evidence type="ECO:0000313" key="5">
    <source>
        <dbReference type="Proteomes" id="UP000284375"/>
    </source>
</evidence>
<name>A0A423VVB3_CYTCH</name>
<feature type="compositionally biased region" description="Basic and acidic residues" evidence="1">
    <location>
        <begin position="314"/>
        <end position="328"/>
    </location>
</feature>
<feature type="region of interest" description="Disordered" evidence="1">
    <location>
        <begin position="246"/>
        <end position="273"/>
    </location>
</feature>
<feature type="compositionally biased region" description="Low complexity" evidence="1">
    <location>
        <begin position="385"/>
        <end position="397"/>
    </location>
</feature>
<dbReference type="STRING" id="252740.A0A423VVB3"/>
<evidence type="ECO:0000256" key="2">
    <source>
        <dbReference type="SAM" id="Phobius"/>
    </source>
</evidence>
<feature type="compositionally biased region" description="Gly residues" evidence="1">
    <location>
        <begin position="301"/>
        <end position="310"/>
    </location>
</feature>
<keyword evidence="2" id="KW-0472">Membrane</keyword>
<dbReference type="AlphaFoldDB" id="A0A423VVB3"/>
<feature type="region of interest" description="Disordered" evidence="1">
    <location>
        <begin position="289"/>
        <end position="397"/>
    </location>
</feature>
<accession>A0A423VVB3</accession>
<keyword evidence="5" id="KW-1185">Reference proteome</keyword>
<feature type="region of interest" description="Disordered" evidence="1">
    <location>
        <begin position="450"/>
        <end position="473"/>
    </location>
</feature>
<feature type="compositionally biased region" description="Polar residues" evidence="1">
    <location>
        <begin position="204"/>
        <end position="214"/>
    </location>
</feature>
<keyword evidence="2" id="KW-0812">Transmembrane</keyword>
<evidence type="ECO:0000256" key="1">
    <source>
        <dbReference type="SAM" id="MobiDB-lite"/>
    </source>
</evidence>
<feature type="region of interest" description="Disordered" evidence="1">
    <location>
        <begin position="118"/>
        <end position="160"/>
    </location>
</feature>
<dbReference type="Pfam" id="PF01822">
    <property type="entry name" value="WSC"/>
    <property type="match status" value="1"/>
</dbReference>
<dbReference type="Proteomes" id="UP000284375">
    <property type="component" value="Unassembled WGS sequence"/>
</dbReference>
<reference evidence="4 5" key="1">
    <citation type="submission" date="2015-09" db="EMBL/GenBank/DDBJ databases">
        <title>Host preference determinants of Valsa canker pathogens revealed by comparative genomics.</title>
        <authorList>
            <person name="Yin Z."/>
            <person name="Huang L."/>
        </authorList>
    </citation>
    <scope>NUCLEOTIDE SEQUENCE [LARGE SCALE GENOMIC DNA]</scope>
    <source>
        <strain evidence="4 5">YSFL</strain>
    </source>
</reference>
<sequence length="473" mass="48443">MMDGGQEYLLQGCYGQDGLDDVGTMLGVNYTTPNTTTGAGSMTLPTCLKLCGSLTDTNQQPCLYTGISDGKNCYCGTSLDPAARQAHPGDCAVPCEGNATLACGGHSSMLIYKLTAPADNPRDDETAADNSTATATTTTTSPTPGGIDGGDKGARRSSPGTTAAVAMGSISGFVLLLFILFLGARRRMRTRQRRAGGHDHDVRSSTGTGTNDDTAAQARGPITDATREAGARDAAWGELRRLDGIVMDGQLSPTGGRRSSSGGGSGRRPSCAGRAGEIIIAAATGAEWRTASASPVTPRGAGSGAVGKGTGTPKRVDARPEDATRDAAPHTPSAPVQHPGSVAQGYGLGERAWNRRRLSTPFPPAGYTYEGTDDDTEQGGERRASASLLSRGSGDGARVAGLRAMGSMRPPPPMDMPRPGRDIDDGLAVSGEGGALLSPRWTMWTKWSLPSSSPVSGSVVGNANAGEKAGKAE</sequence>
<feature type="transmembrane region" description="Helical" evidence="2">
    <location>
        <begin position="163"/>
        <end position="184"/>
    </location>
</feature>
<keyword evidence="2" id="KW-1133">Transmembrane helix</keyword>
<evidence type="ECO:0000259" key="3">
    <source>
        <dbReference type="PROSITE" id="PS51212"/>
    </source>
</evidence>
<dbReference type="PROSITE" id="PS51212">
    <property type="entry name" value="WSC"/>
    <property type="match status" value="1"/>
</dbReference>